<dbReference type="InterPro" id="IPR009325">
    <property type="entry name" value="DUF983"/>
</dbReference>
<keyword evidence="1" id="KW-0472">Membrane</keyword>
<evidence type="ECO:0000256" key="1">
    <source>
        <dbReference type="SAM" id="Phobius"/>
    </source>
</evidence>
<dbReference type="HOGENOM" id="CLU_133751_0_1_5"/>
<dbReference type="Proteomes" id="UP000001302">
    <property type="component" value="Chromosome"/>
</dbReference>
<dbReference type="KEGG" id="pbr:PB2503_02162"/>
<reference evidence="2 3" key="2">
    <citation type="journal article" date="2011" name="J. Bacteriol.">
        <title>Complete genome sequence of strain HTCC2503T of Parvularcula bermudensis, the type species of the order "Parvularculales" in the class Alphaproteobacteria.</title>
        <authorList>
            <person name="Oh H.M."/>
            <person name="Kang I."/>
            <person name="Vergin K.L."/>
            <person name="Kang D."/>
            <person name="Rhee K.H."/>
            <person name="Giovannoni S.J."/>
            <person name="Cho J.C."/>
        </authorList>
    </citation>
    <scope>NUCLEOTIDE SEQUENCE [LARGE SCALE GENOMIC DNA]</scope>
    <source>
        <strain evidence="3">ATCC BAA-594 / HTCC2503 / KCTC 12087</strain>
    </source>
</reference>
<accession>E0TC78</accession>
<keyword evidence="3" id="KW-1185">Reference proteome</keyword>
<sequence length="125" mass="13678">MVDPEPYYPPLSPFQTGLSSKCPRCGRGDLYDGFLSLKSECPRCGLDYTKADAGDGPAVFIMFITGTIGVCFAMVLRFGFGAPEWLVLLLAIFIILGLSLALLRPMKGVLVALQFRNKAREGRIE</sequence>
<reference evidence="3" key="1">
    <citation type="submission" date="2010-08" db="EMBL/GenBank/DDBJ databases">
        <title>Genome sequence of Parvularcula bermudensis HTCC2503.</title>
        <authorList>
            <person name="Kang D.-M."/>
            <person name="Oh H.-M."/>
            <person name="Cho J.-C."/>
        </authorList>
    </citation>
    <scope>NUCLEOTIDE SEQUENCE [LARGE SCALE GENOMIC DNA]</scope>
    <source>
        <strain evidence="3">ATCC BAA-594 / HTCC2503 / KCTC 12087</strain>
    </source>
</reference>
<dbReference type="EMBL" id="CP002156">
    <property type="protein sequence ID" value="ADM08511.1"/>
    <property type="molecule type" value="Genomic_DNA"/>
</dbReference>
<dbReference type="OrthoDB" id="9799456at2"/>
<dbReference type="Pfam" id="PF06170">
    <property type="entry name" value="DUF983"/>
    <property type="match status" value="1"/>
</dbReference>
<organism evidence="2 3">
    <name type="scientific">Parvularcula bermudensis (strain ATCC BAA-594 / HTCC2503 / KCTC 12087)</name>
    <dbReference type="NCBI Taxonomy" id="314260"/>
    <lineage>
        <taxon>Bacteria</taxon>
        <taxon>Pseudomonadati</taxon>
        <taxon>Pseudomonadota</taxon>
        <taxon>Alphaproteobacteria</taxon>
        <taxon>Parvularculales</taxon>
        <taxon>Parvularculaceae</taxon>
        <taxon>Parvularcula</taxon>
    </lineage>
</organism>
<protein>
    <recommendedName>
        <fullName evidence="4">DUF983 domain-containing protein</fullName>
    </recommendedName>
</protein>
<evidence type="ECO:0008006" key="4">
    <source>
        <dbReference type="Google" id="ProtNLM"/>
    </source>
</evidence>
<name>E0TC78_PARBH</name>
<evidence type="ECO:0000313" key="3">
    <source>
        <dbReference type="Proteomes" id="UP000001302"/>
    </source>
</evidence>
<keyword evidence="1" id="KW-0812">Transmembrane</keyword>
<gene>
    <name evidence="2" type="ordered locus">PB2503_02162</name>
</gene>
<dbReference type="eggNOG" id="COG5349">
    <property type="taxonomic scope" value="Bacteria"/>
</dbReference>
<evidence type="ECO:0000313" key="2">
    <source>
        <dbReference type="EMBL" id="ADM08511.1"/>
    </source>
</evidence>
<feature type="transmembrane region" description="Helical" evidence="1">
    <location>
        <begin position="58"/>
        <end position="79"/>
    </location>
</feature>
<keyword evidence="1" id="KW-1133">Transmembrane helix</keyword>
<feature type="transmembrane region" description="Helical" evidence="1">
    <location>
        <begin position="85"/>
        <end position="103"/>
    </location>
</feature>
<dbReference type="RefSeq" id="WP_013299485.1">
    <property type="nucleotide sequence ID" value="NC_014414.1"/>
</dbReference>
<proteinExistence type="predicted"/>
<dbReference type="AlphaFoldDB" id="E0TC78"/>
<dbReference type="STRING" id="314260.PB2503_02162"/>